<evidence type="ECO:0000256" key="3">
    <source>
        <dbReference type="ARBA" id="ARBA00023014"/>
    </source>
</evidence>
<name>A0A9D2HE37_9BACT</name>
<dbReference type="EMBL" id="DXAN01000032">
    <property type="protein sequence ID" value="HJA09563.1"/>
    <property type="molecule type" value="Genomic_DNA"/>
</dbReference>
<accession>A0A9D2HE37</accession>
<dbReference type="Proteomes" id="UP000824225">
    <property type="component" value="Unassembled WGS sequence"/>
</dbReference>
<evidence type="ECO:0000256" key="2">
    <source>
        <dbReference type="ARBA" id="ARBA00023004"/>
    </source>
</evidence>
<dbReference type="SUPFAM" id="SSF46548">
    <property type="entry name" value="alpha-helical ferredoxin"/>
    <property type="match status" value="1"/>
</dbReference>
<keyword evidence="2" id="KW-0408">Iron</keyword>
<keyword evidence="3" id="KW-0411">Iron-sulfur</keyword>
<dbReference type="PROSITE" id="PS00198">
    <property type="entry name" value="4FE4S_FER_1"/>
    <property type="match status" value="2"/>
</dbReference>
<reference evidence="6" key="2">
    <citation type="submission" date="2021-04" db="EMBL/GenBank/DDBJ databases">
        <authorList>
            <person name="Gilroy R."/>
        </authorList>
    </citation>
    <scope>NUCLEOTIDE SEQUENCE</scope>
    <source>
        <strain evidence="6">CHK186-16707</strain>
    </source>
</reference>
<proteinExistence type="predicted"/>
<feature type="domain" description="4Fe-4S ferredoxin-type" evidence="5">
    <location>
        <begin position="316"/>
        <end position="348"/>
    </location>
</feature>
<comment type="caution">
    <text evidence="6">The sequence shown here is derived from an EMBL/GenBank/DDBJ whole genome shotgun (WGS) entry which is preliminary data.</text>
</comment>
<feature type="region of interest" description="Disordered" evidence="4">
    <location>
        <begin position="353"/>
        <end position="376"/>
    </location>
</feature>
<dbReference type="PANTHER" id="PTHR40447:SF1">
    <property type="entry name" value="ANAEROBIC SULFITE REDUCTASE SUBUNIT A"/>
    <property type="match status" value="1"/>
</dbReference>
<keyword evidence="1" id="KW-0479">Metal-binding</keyword>
<evidence type="ECO:0000313" key="6">
    <source>
        <dbReference type="EMBL" id="HJA09563.1"/>
    </source>
</evidence>
<dbReference type="GO" id="GO:0046872">
    <property type="term" value="F:metal ion binding"/>
    <property type="evidence" value="ECO:0007669"/>
    <property type="project" value="UniProtKB-KW"/>
</dbReference>
<dbReference type="InterPro" id="IPR017896">
    <property type="entry name" value="4Fe4S_Fe-S-bd"/>
</dbReference>
<dbReference type="InterPro" id="IPR009051">
    <property type="entry name" value="Helical_ferredxn"/>
</dbReference>
<feature type="domain" description="4Fe-4S ferredoxin-type" evidence="5">
    <location>
        <begin position="237"/>
        <end position="268"/>
    </location>
</feature>
<organism evidence="6 7">
    <name type="scientific">Candidatus Mailhella merdigallinarum</name>
    <dbReference type="NCBI Taxonomy" id="2838658"/>
    <lineage>
        <taxon>Bacteria</taxon>
        <taxon>Pseudomonadati</taxon>
        <taxon>Thermodesulfobacteriota</taxon>
        <taxon>Desulfovibrionia</taxon>
        <taxon>Desulfovibrionales</taxon>
        <taxon>Desulfovibrionaceae</taxon>
        <taxon>Mailhella</taxon>
    </lineage>
</organism>
<dbReference type="Gene3D" id="1.10.1060.10">
    <property type="entry name" value="Alpha-helical ferredoxin"/>
    <property type="match status" value="1"/>
</dbReference>
<dbReference type="PROSITE" id="PS51379">
    <property type="entry name" value="4FE4S_FER_2"/>
    <property type="match status" value="2"/>
</dbReference>
<evidence type="ECO:0000313" key="7">
    <source>
        <dbReference type="Proteomes" id="UP000824225"/>
    </source>
</evidence>
<dbReference type="GO" id="GO:0051536">
    <property type="term" value="F:iron-sulfur cluster binding"/>
    <property type="evidence" value="ECO:0007669"/>
    <property type="project" value="UniProtKB-KW"/>
</dbReference>
<protein>
    <submittedName>
        <fullName evidence="6">4Fe-4S dicluster domain-containing protein</fullName>
    </submittedName>
</protein>
<evidence type="ECO:0000259" key="5">
    <source>
        <dbReference type="PROSITE" id="PS51379"/>
    </source>
</evidence>
<dbReference type="InterPro" id="IPR017900">
    <property type="entry name" value="4Fe4S_Fe_S_CS"/>
</dbReference>
<reference evidence="6" key="1">
    <citation type="journal article" date="2021" name="PeerJ">
        <title>Extensive microbial diversity within the chicken gut microbiome revealed by metagenomics and culture.</title>
        <authorList>
            <person name="Gilroy R."/>
            <person name="Ravi A."/>
            <person name="Getino M."/>
            <person name="Pursley I."/>
            <person name="Horton D.L."/>
            <person name="Alikhan N.F."/>
            <person name="Baker D."/>
            <person name="Gharbi K."/>
            <person name="Hall N."/>
            <person name="Watson M."/>
            <person name="Adriaenssens E.M."/>
            <person name="Foster-Nyarko E."/>
            <person name="Jarju S."/>
            <person name="Secka A."/>
            <person name="Antonio M."/>
            <person name="Oren A."/>
            <person name="Chaudhuri R.R."/>
            <person name="La Ragione R."/>
            <person name="Hildebrand F."/>
            <person name="Pallen M.J."/>
        </authorList>
    </citation>
    <scope>NUCLEOTIDE SEQUENCE</scope>
    <source>
        <strain evidence="6">CHK186-16707</strain>
    </source>
</reference>
<dbReference type="PANTHER" id="PTHR40447">
    <property type="entry name" value="ANAEROBIC SULFITE REDUCTASE SUBUNIT A"/>
    <property type="match status" value="1"/>
</dbReference>
<feature type="compositionally biased region" description="Basic and acidic residues" evidence="4">
    <location>
        <begin position="367"/>
        <end position="376"/>
    </location>
</feature>
<dbReference type="Pfam" id="PF17179">
    <property type="entry name" value="Fer4_22"/>
    <property type="match status" value="1"/>
</dbReference>
<gene>
    <name evidence="6" type="ORF">H9962_10325</name>
</gene>
<sequence length="376" mass="40518">MSSLRFATPDALLGWLKKLAAEYRVLAPRQEGPSVLFRPYTAADLDGLNDPAALLRRATASPKEAMLPHSETLVRFSAVKDEENPAKLNAGLEAPCQAEPTVVFGLRPCDARGFVVLDRPYMHGKFKDPYYTARREATVIVTQACPTAMPTCFCHWVGSHPADAEGSDVLFTAVDGGYVLAGISDKGRALLDGAGFADGDDKQAAVEVAHKTAAEALCPPSTLEDIPAKVAARFTDTEFWIKQTAKCLSCGACTYLCPTCQCFTITDEGSPLEGRRLRSWDSCMSPQFTLETSGHNPRAEKFKRMRNRISHKFSYYPQSYDGAYSCVGCGRCVISCPVSLDIRRVVADAANGAPGVTGEAAPSAKVKSAEKSSGKE</sequence>
<dbReference type="AlphaFoldDB" id="A0A9D2HE37"/>
<evidence type="ECO:0000256" key="4">
    <source>
        <dbReference type="SAM" id="MobiDB-lite"/>
    </source>
</evidence>
<evidence type="ECO:0000256" key="1">
    <source>
        <dbReference type="ARBA" id="ARBA00022723"/>
    </source>
</evidence>